<dbReference type="RefSeq" id="WP_152214842.1">
    <property type="nucleotide sequence ID" value="NZ_JBAQYD010000370.1"/>
</dbReference>
<keyword evidence="1" id="KW-0456">Lyase</keyword>
<dbReference type="GO" id="GO:0008684">
    <property type="term" value="F:2-oxopent-4-enoate hydratase activity"/>
    <property type="evidence" value="ECO:0007669"/>
    <property type="project" value="TreeGrafter"/>
</dbReference>
<reference evidence="3 4" key="1">
    <citation type="submission" date="2019-09" db="EMBL/GenBank/DDBJ databases">
        <title>Parvibaculum sedimenti sp. nov., isolated from sediment.</title>
        <authorList>
            <person name="Wang Y."/>
        </authorList>
    </citation>
    <scope>NUCLEOTIDE SEQUENCE [LARGE SCALE GENOMIC DNA]</scope>
    <source>
        <strain evidence="3 4">HXT-9</strain>
    </source>
</reference>
<gene>
    <name evidence="3" type="ORF">F2P47_03790</name>
</gene>
<evidence type="ECO:0000259" key="2">
    <source>
        <dbReference type="Pfam" id="PF01557"/>
    </source>
</evidence>
<feature type="domain" description="Fumarylacetoacetase-like C-terminal" evidence="2">
    <location>
        <begin position="67"/>
        <end position="258"/>
    </location>
</feature>
<evidence type="ECO:0000313" key="3">
    <source>
        <dbReference type="EMBL" id="KAB7741539.1"/>
    </source>
</evidence>
<dbReference type="InterPro" id="IPR011234">
    <property type="entry name" value="Fumarylacetoacetase-like_C"/>
</dbReference>
<dbReference type="EMBL" id="WESC01000003">
    <property type="protein sequence ID" value="KAB7741539.1"/>
    <property type="molecule type" value="Genomic_DNA"/>
</dbReference>
<keyword evidence="4" id="KW-1185">Reference proteome</keyword>
<comment type="caution">
    <text evidence="3">The sequence shown here is derived from an EMBL/GenBank/DDBJ whole genome shotgun (WGS) entry which is preliminary data.</text>
</comment>
<dbReference type="InterPro" id="IPR050772">
    <property type="entry name" value="Hydratase-Decarb/MhpD_sf"/>
</dbReference>
<dbReference type="Gene3D" id="3.90.850.10">
    <property type="entry name" value="Fumarylacetoacetase-like, C-terminal domain"/>
    <property type="match status" value="1"/>
</dbReference>
<proteinExistence type="predicted"/>
<dbReference type="Proteomes" id="UP000468901">
    <property type="component" value="Unassembled WGS sequence"/>
</dbReference>
<dbReference type="GO" id="GO:0005737">
    <property type="term" value="C:cytoplasm"/>
    <property type="evidence" value="ECO:0007669"/>
    <property type="project" value="TreeGrafter"/>
</dbReference>
<protein>
    <submittedName>
        <fullName evidence="3">4-oxalocrotonate decarboxylase</fullName>
    </submittedName>
</protein>
<dbReference type="Pfam" id="PF01557">
    <property type="entry name" value="FAA_hydrolase"/>
    <property type="match status" value="1"/>
</dbReference>
<dbReference type="PANTHER" id="PTHR30143">
    <property type="entry name" value="ACID HYDRATASE"/>
    <property type="match status" value="1"/>
</dbReference>
<evidence type="ECO:0000256" key="1">
    <source>
        <dbReference type="ARBA" id="ARBA00023239"/>
    </source>
</evidence>
<organism evidence="3 4">
    <name type="scientific">Parvibaculum sedimenti</name>
    <dbReference type="NCBI Taxonomy" id="2608632"/>
    <lineage>
        <taxon>Bacteria</taxon>
        <taxon>Pseudomonadati</taxon>
        <taxon>Pseudomonadota</taxon>
        <taxon>Alphaproteobacteria</taxon>
        <taxon>Hyphomicrobiales</taxon>
        <taxon>Parvibaculaceae</taxon>
        <taxon>Parvibaculum</taxon>
    </lineage>
</organism>
<sequence>MLDQATRSKIVDDLFRVYETRQPIRLLTKTYPGITVEDSYRIQEEFVARQVKAGARIKGYKVGLTSKPMQEMAGSTEPDFSAMTDDLFIPEDTPIPASRFFAPMIEIEIAFVMKHALKGPGILPVDVIRATDFVLPAIEIVDFRLAREPGMNLIDTVADLAACGAVVLGANPRPLETIDVRRVKGSIINNGKVEQEGLASAVLGNPVTSVAWLANKLGEFGVTFEPGHVILTGSFVRAFPVKAGDDVIARFDHGLGDVMTSFVAD</sequence>
<accession>A0A6N6VJX5</accession>
<dbReference type="PANTHER" id="PTHR30143:SF0">
    <property type="entry name" value="2-KETO-4-PENTENOATE HYDRATASE"/>
    <property type="match status" value="1"/>
</dbReference>
<dbReference type="SUPFAM" id="SSF56529">
    <property type="entry name" value="FAH"/>
    <property type="match status" value="1"/>
</dbReference>
<name>A0A6N6VJX5_9HYPH</name>
<dbReference type="InterPro" id="IPR036663">
    <property type="entry name" value="Fumarylacetoacetase_C_sf"/>
</dbReference>
<dbReference type="AlphaFoldDB" id="A0A6N6VJX5"/>
<evidence type="ECO:0000313" key="4">
    <source>
        <dbReference type="Proteomes" id="UP000468901"/>
    </source>
</evidence>